<dbReference type="Proteomes" id="UP001279734">
    <property type="component" value="Unassembled WGS sequence"/>
</dbReference>
<sequence>MPTETSPFSVEGSWLAQEYKSTKKLFLLESGASPPPDSNNYWPHNELLIIHYVLNQKIERLGLAAIEANSESPNESPGATILPGITKASSRYTETGGDSSQKISRGISSATVIDSSNERRASLHRMTTPTT</sequence>
<evidence type="ECO:0000313" key="2">
    <source>
        <dbReference type="EMBL" id="GMH14319.1"/>
    </source>
</evidence>
<dbReference type="EMBL" id="BSYO01000013">
    <property type="protein sequence ID" value="GMH14319.1"/>
    <property type="molecule type" value="Genomic_DNA"/>
</dbReference>
<evidence type="ECO:0000256" key="1">
    <source>
        <dbReference type="SAM" id="MobiDB-lite"/>
    </source>
</evidence>
<keyword evidence="3" id="KW-1185">Reference proteome</keyword>
<protein>
    <submittedName>
        <fullName evidence="2">Uncharacterized protein</fullName>
    </submittedName>
</protein>
<gene>
    <name evidence="2" type="ORF">Nepgr_016160</name>
</gene>
<name>A0AAD3SP98_NEPGR</name>
<feature type="region of interest" description="Disordered" evidence="1">
    <location>
        <begin position="69"/>
        <end position="131"/>
    </location>
</feature>
<reference evidence="2" key="1">
    <citation type="submission" date="2023-05" db="EMBL/GenBank/DDBJ databases">
        <title>Nepenthes gracilis genome sequencing.</title>
        <authorList>
            <person name="Fukushima K."/>
        </authorList>
    </citation>
    <scope>NUCLEOTIDE SEQUENCE</scope>
    <source>
        <strain evidence="2">SING2019-196</strain>
    </source>
</reference>
<evidence type="ECO:0000313" key="3">
    <source>
        <dbReference type="Proteomes" id="UP001279734"/>
    </source>
</evidence>
<proteinExistence type="predicted"/>
<dbReference type="AlphaFoldDB" id="A0AAD3SP98"/>
<organism evidence="2 3">
    <name type="scientific">Nepenthes gracilis</name>
    <name type="common">Slender pitcher plant</name>
    <dbReference type="NCBI Taxonomy" id="150966"/>
    <lineage>
        <taxon>Eukaryota</taxon>
        <taxon>Viridiplantae</taxon>
        <taxon>Streptophyta</taxon>
        <taxon>Embryophyta</taxon>
        <taxon>Tracheophyta</taxon>
        <taxon>Spermatophyta</taxon>
        <taxon>Magnoliopsida</taxon>
        <taxon>eudicotyledons</taxon>
        <taxon>Gunneridae</taxon>
        <taxon>Pentapetalae</taxon>
        <taxon>Caryophyllales</taxon>
        <taxon>Nepenthaceae</taxon>
        <taxon>Nepenthes</taxon>
    </lineage>
</organism>
<comment type="caution">
    <text evidence="2">The sequence shown here is derived from an EMBL/GenBank/DDBJ whole genome shotgun (WGS) entry which is preliminary data.</text>
</comment>
<feature type="compositionally biased region" description="Polar residues" evidence="1">
    <location>
        <begin position="87"/>
        <end position="115"/>
    </location>
</feature>
<accession>A0AAD3SP98</accession>